<comment type="caution">
    <text evidence="2">The sequence shown here is derived from an EMBL/GenBank/DDBJ whole genome shotgun (WGS) entry which is preliminary data.</text>
</comment>
<protein>
    <submittedName>
        <fullName evidence="2">Uncharacterized protein</fullName>
    </submittedName>
</protein>
<dbReference type="AlphaFoldDB" id="A0AAN6LNT6"/>
<evidence type="ECO:0000313" key="2">
    <source>
        <dbReference type="EMBL" id="KAK3201074.1"/>
    </source>
</evidence>
<accession>A0AAN6LNT6</accession>
<feature type="compositionally biased region" description="Low complexity" evidence="1">
    <location>
        <begin position="21"/>
        <end position="40"/>
    </location>
</feature>
<reference evidence="2 3" key="1">
    <citation type="submission" date="2021-02" db="EMBL/GenBank/DDBJ databases">
        <title>Genome assembly of Pseudopithomyces chartarum.</title>
        <authorList>
            <person name="Jauregui R."/>
            <person name="Singh J."/>
            <person name="Voisey C."/>
        </authorList>
    </citation>
    <scope>NUCLEOTIDE SEQUENCE [LARGE SCALE GENOMIC DNA]</scope>
    <source>
        <strain evidence="2 3">AGR01</strain>
    </source>
</reference>
<proteinExistence type="predicted"/>
<organism evidence="2 3">
    <name type="scientific">Pseudopithomyces chartarum</name>
    <dbReference type="NCBI Taxonomy" id="1892770"/>
    <lineage>
        <taxon>Eukaryota</taxon>
        <taxon>Fungi</taxon>
        <taxon>Dikarya</taxon>
        <taxon>Ascomycota</taxon>
        <taxon>Pezizomycotina</taxon>
        <taxon>Dothideomycetes</taxon>
        <taxon>Pleosporomycetidae</taxon>
        <taxon>Pleosporales</taxon>
        <taxon>Massarineae</taxon>
        <taxon>Didymosphaeriaceae</taxon>
        <taxon>Pseudopithomyces</taxon>
    </lineage>
</organism>
<evidence type="ECO:0000256" key="1">
    <source>
        <dbReference type="SAM" id="MobiDB-lite"/>
    </source>
</evidence>
<feature type="region of interest" description="Disordered" evidence="1">
    <location>
        <begin position="1"/>
        <end position="51"/>
    </location>
</feature>
<dbReference type="Proteomes" id="UP001280581">
    <property type="component" value="Unassembled WGS sequence"/>
</dbReference>
<gene>
    <name evidence="2" type="ORF">GRF29_213g942437</name>
</gene>
<feature type="compositionally biased region" description="Polar residues" evidence="1">
    <location>
        <begin position="41"/>
        <end position="51"/>
    </location>
</feature>
<name>A0AAN6LNT6_9PLEO</name>
<dbReference type="EMBL" id="WVTA01000017">
    <property type="protein sequence ID" value="KAK3201074.1"/>
    <property type="molecule type" value="Genomic_DNA"/>
</dbReference>
<sequence length="133" mass="13384">MSDHGTFSEPTNKQSAFLRLTPVPKTETTTPPTTKAASTTNNEHTNADTTPTTACPCDYCAKHGSPDAGPNNAAQGLKALTNCACSPCSSPDSVAASGGEGFEMLPDAALGVPGVGETVAEVEEEKGGDGGVE</sequence>
<keyword evidence="3" id="KW-1185">Reference proteome</keyword>
<evidence type="ECO:0000313" key="3">
    <source>
        <dbReference type="Proteomes" id="UP001280581"/>
    </source>
</evidence>